<comment type="caution">
    <text evidence="1">The sequence shown here is derived from an EMBL/GenBank/DDBJ whole genome shotgun (WGS) entry which is preliminary data.</text>
</comment>
<name>A0A2P5FH67_TREOI</name>
<organism evidence="1 2">
    <name type="scientific">Trema orientale</name>
    <name type="common">Charcoal tree</name>
    <name type="synonym">Celtis orientalis</name>
    <dbReference type="NCBI Taxonomy" id="63057"/>
    <lineage>
        <taxon>Eukaryota</taxon>
        <taxon>Viridiplantae</taxon>
        <taxon>Streptophyta</taxon>
        <taxon>Embryophyta</taxon>
        <taxon>Tracheophyta</taxon>
        <taxon>Spermatophyta</taxon>
        <taxon>Magnoliopsida</taxon>
        <taxon>eudicotyledons</taxon>
        <taxon>Gunneridae</taxon>
        <taxon>Pentapetalae</taxon>
        <taxon>rosids</taxon>
        <taxon>fabids</taxon>
        <taxon>Rosales</taxon>
        <taxon>Cannabaceae</taxon>
        <taxon>Trema</taxon>
    </lineage>
</organism>
<keyword evidence="2" id="KW-1185">Reference proteome</keyword>
<evidence type="ECO:0000313" key="2">
    <source>
        <dbReference type="Proteomes" id="UP000237000"/>
    </source>
</evidence>
<accession>A0A2P5FH67</accession>
<dbReference type="Proteomes" id="UP000237000">
    <property type="component" value="Unassembled WGS sequence"/>
</dbReference>
<gene>
    <name evidence="1" type="ORF">TorRG33x02_071580</name>
</gene>
<sequence>MQLVALTYHVTLMPALMKQFVPQKMRILLSSSLVSICPKKQKNVTELVFSYRENKWLLSPPSLPLAKNQ</sequence>
<proteinExistence type="predicted"/>
<dbReference type="InParanoid" id="A0A2P5FH67"/>
<dbReference type="EMBL" id="JXTC01000034">
    <property type="protein sequence ID" value="PON97108.1"/>
    <property type="molecule type" value="Genomic_DNA"/>
</dbReference>
<reference evidence="2" key="1">
    <citation type="submission" date="2016-06" db="EMBL/GenBank/DDBJ databases">
        <title>Parallel loss of symbiosis genes in relatives of nitrogen-fixing non-legume Parasponia.</title>
        <authorList>
            <person name="Van Velzen R."/>
            <person name="Holmer R."/>
            <person name="Bu F."/>
            <person name="Rutten L."/>
            <person name="Van Zeijl A."/>
            <person name="Liu W."/>
            <person name="Santuari L."/>
            <person name="Cao Q."/>
            <person name="Sharma T."/>
            <person name="Shen D."/>
            <person name="Roswanjaya Y."/>
            <person name="Wardhani T."/>
            <person name="Kalhor M.S."/>
            <person name="Jansen J."/>
            <person name="Van den Hoogen J."/>
            <person name="Gungor B."/>
            <person name="Hartog M."/>
            <person name="Hontelez J."/>
            <person name="Verver J."/>
            <person name="Yang W.-C."/>
            <person name="Schijlen E."/>
            <person name="Repin R."/>
            <person name="Schilthuizen M."/>
            <person name="Schranz E."/>
            <person name="Heidstra R."/>
            <person name="Miyata K."/>
            <person name="Fedorova E."/>
            <person name="Kohlen W."/>
            <person name="Bisseling T."/>
            <person name="Smit S."/>
            <person name="Geurts R."/>
        </authorList>
    </citation>
    <scope>NUCLEOTIDE SEQUENCE [LARGE SCALE GENOMIC DNA]</scope>
    <source>
        <strain evidence="2">cv. RG33-2</strain>
    </source>
</reference>
<evidence type="ECO:0000313" key="1">
    <source>
        <dbReference type="EMBL" id="PON97108.1"/>
    </source>
</evidence>
<dbReference type="AlphaFoldDB" id="A0A2P5FH67"/>
<dbReference type="OrthoDB" id="10300821at2759"/>
<protein>
    <submittedName>
        <fullName evidence="1">Uncharacterized protein</fullName>
    </submittedName>
</protein>